<comment type="similarity">
    <text evidence="2">Belongs to the FliJ family.</text>
</comment>
<reference evidence="12" key="2">
    <citation type="submission" date="2021-04" db="EMBL/GenBank/DDBJ databases">
        <authorList>
            <person name="Gilroy R."/>
        </authorList>
    </citation>
    <scope>NUCLEOTIDE SEQUENCE</scope>
    <source>
        <strain evidence="12">ChiBcec8-14828</strain>
    </source>
</reference>
<feature type="coiled-coil region" evidence="11">
    <location>
        <begin position="11"/>
        <end position="46"/>
    </location>
</feature>
<keyword evidence="7" id="KW-1005">Bacterial flagellum biogenesis</keyword>
<dbReference type="GO" id="GO:0006935">
    <property type="term" value="P:chemotaxis"/>
    <property type="evidence" value="ECO:0007669"/>
    <property type="project" value="UniProtKB-KW"/>
</dbReference>
<dbReference type="Proteomes" id="UP000824209">
    <property type="component" value="Unassembled WGS sequence"/>
</dbReference>
<dbReference type="NCBIfam" id="TIGR02473">
    <property type="entry name" value="flagell_FliJ"/>
    <property type="match status" value="1"/>
</dbReference>
<sequence length="143" mass="16836">MKKFEFSLQKMQRYKQQILDKEKALLAALQNKRDRIQNQIAGLEAFLVEQSHELQARQAKGMSAAELAGHNFIVQNTRTRLEDLRLELLNAEKELEEQRKIVMQASQEVKSIDKLEEKQLEEYQLEASRAENEERMEMLTMTK</sequence>
<comment type="subcellular location">
    <subcellularLocation>
        <location evidence="1">Cell membrane</location>
        <topology evidence="1">Peripheral membrane protein</topology>
        <orientation evidence="1">Cytoplasmic side</orientation>
    </subcellularLocation>
</comment>
<dbReference type="Pfam" id="PF02050">
    <property type="entry name" value="FliJ"/>
    <property type="match status" value="1"/>
</dbReference>
<gene>
    <name evidence="12" type="primary">fliJ</name>
    <name evidence="12" type="ORF">H9943_04870</name>
</gene>
<organism evidence="12 13">
    <name type="scientific">Candidatus Ruthenibacterium avium</name>
    <dbReference type="NCBI Taxonomy" id="2838751"/>
    <lineage>
        <taxon>Bacteria</taxon>
        <taxon>Bacillati</taxon>
        <taxon>Bacillota</taxon>
        <taxon>Clostridia</taxon>
        <taxon>Eubacteriales</taxon>
        <taxon>Oscillospiraceae</taxon>
        <taxon>Ruthenibacterium</taxon>
    </lineage>
</organism>
<feature type="coiled-coil region" evidence="11">
    <location>
        <begin position="74"/>
        <end position="133"/>
    </location>
</feature>
<evidence type="ECO:0000256" key="10">
    <source>
        <dbReference type="ARBA" id="ARBA00023225"/>
    </source>
</evidence>
<comment type="caution">
    <text evidence="12">The sequence shown here is derived from an EMBL/GenBank/DDBJ whole genome shotgun (WGS) entry which is preliminary data.</text>
</comment>
<dbReference type="InterPro" id="IPR012823">
    <property type="entry name" value="Flagell_FliJ"/>
</dbReference>
<evidence type="ECO:0000256" key="4">
    <source>
        <dbReference type="ARBA" id="ARBA00022448"/>
    </source>
</evidence>
<keyword evidence="12" id="KW-0966">Cell projection</keyword>
<protein>
    <recommendedName>
        <fullName evidence="3">Flagellar FliJ protein</fullName>
    </recommendedName>
</protein>
<evidence type="ECO:0000313" key="13">
    <source>
        <dbReference type="Proteomes" id="UP000824209"/>
    </source>
</evidence>
<keyword evidence="12" id="KW-0282">Flagellum</keyword>
<dbReference type="Gene3D" id="1.10.287.1700">
    <property type="match status" value="1"/>
</dbReference>
<dbReference type="GO" id="GO:0015031">
    <property type="term" value="P:protein transport"/>
    <property type="evidence" value="ECO:0007669"/>
    <property type="project" value="UniProtKB-KW"/>
</dbReference>
<evidence type="ECO:0000256" key="11">
    <source>
        <dbReference type="SAM" id="Coils"/>
    </source>
</evidence>
<name>A0A9D2M3J8_9FIRM</name>
<evidence type="ECO:0000256" key="6">
    <source>
        <dbReference type="ARBA" id="ARBA00022500"/>
    </source>
</evidence>
<dbReference type="AlphaFoldDB" id="A0A9D2M3J8"/>
<keyword evidence="4" id="KW-0813">Transport</keyword>
<keyword evidence="10" id="KW-1006">Bacterial flagellum protein export</keyword>
<evidence type="ECO:0000256" key="2">
    <source>
        <dbReference type="ARBA" id="ARBA00010004"/>
    </source>
</evidence>
<dbReference type="InterPro" id="IPR053716">
    <property type="entry name" value="Flag_assembly_chemotaxis_eff"/>
</dbReference>
<keyword evidence="5" id="KW-1003">Cell membrane</keyword>
<evidence type="ECO:0000256" key="7">
    <source>
        <dbReference type="ARBA" id="ARBA00022795"/>
    </source>
</evidence>
<dbReference type="GO" id="GO:0071973">
    <property type="term" value="P:bacterial-type flagellum-dependent cell motility"/>
    <property type="evidence" value="ECO:0007669"/>
    <property type="project" value="InterPro"/>
</dbReference>
<keyword evidence="8" id="KW-0653">Protein transport</keyword>
<dbReference type="GO" id="GO:0009288">
    <property type="term" value="C:bacterial-type flagellum"/>
    <property type="evidence" value="ECO:0007669"/>
    <property type="project" value="InterPro"/>
</dbReference>
<reference evidence="12" key="1">
    <citation type="journal article" date="2021" name="PeerJ">
        <title>Extensive microbial diversity within the chicken gut microbiome revealed by metagenomics and culture.</title>
        <authorList>
            <person name="Gilroy R."/>
            <person name="Ravi A."/>
            <person name="Getino M."/>
            <person name="Pursley I."/>
            <person name="Horton D.L."/>
            <person name="Alikhan N.F."/>
            <person name="Baker D."/>
            <person name="Gharbi K."/>
            <person name="Hall N."/>
            <person name="Watson M."/>
            <person name="Adriaenssens E.M."/>
            <person name="Foster-Nyarko E."/>
            <person name="Jarju S."/>
            <person name="Secka A."/>
            <person name="Antonio M."/>
            <person name="Oren A."/>
            <person name="Chaudhuri R.R."/>
            <person name="La Ragione R."/>
            <person name="Hildebrand F."/>
            <person name="Pallen M.J."/>
        </authorList>
    </citation>
    <scope>NUCLEOTIDE SEQUENCE</scope>
    <source>
        <strain evidence="12">ChiBcec8-14828</strain>
    </source>
</reference>
<keyword evidence="9" id="KW-0472">Membrane</keyword>
<evidence type="ECO:0000256" key="5">
    <source>
        <dbReference type="ARBA" id="ARBA00022475"/>
    </source>
</evidence>
<evidence type="ECO:0000313" key="12">
    <source>
        <dbReference type="EMBL" id="HJB39713.1"/>
    </source>
</evidence>
<accession>A0A9D2M3J8</accession>
<evidence type="ECO:0000256" key="3">
    <source>
        <dbReference type="ARBA" id="ARBA00020392"/>
    </source>
</evidence>
<dbReference type="GO" id="GO:0044781">
    <property type="term" value="P:bacterial-type flagellum organization"/>
    <property type="evidence" value="ECO:0007669"/>
    <property type="project" value="UniProtKB-KW"/>
</dbReference>
<dbReference type="EMBL" id="DWYA01000048">
    <property type="protein sequence ID" value="HJB39713.1"/>
    <property type="molecule type" value="Genomic_DNA"/>
</dbReference>
<keyword evidence="11" id="KW-0175">Coiled coil</keyword>
<keyword evidence="6" id="KW-0145">Chemotaxis</keyword>
<keyword evidence="12" id="KW-0969">Cilium</keyword>
<evidence type="ECO:0000256" key="8">
    <source>
        <dbReference type="ARBA" id="ARBA00022927"/>
    </source>
</evidence>
<proteinExistence type="inferred from homology"/>
<evidence type="ECO:0000256" key="9">
    <source>
        <dbReference type="ARBA" id="ARBA00023136"/>
    </source>
</evidence>
<evidence type="ECO:0000256" key="1">
    <source>
        <dbReference type="ARBA" id="ARBA00004413"/>
    </source>
</evidence>
<dbReference type="GO" id="GO:0005886">
    <property type="term" value="C:plasma membrane"/>
    <property type="evidence" value="ECO:0007669"/>
    <property type="project" value="UniProtKB-SubCell"/>
</dbReference>